<dbReference type="Gene3D" id="3.30.70.1230">
    <property type="entry name" value="Nucleotide cyclase"/>
    <property type="match status" value="1"/>
</dbReference>
<feature type="compositionally biased region" description="Basic and acidic residues" evidence="17">
    <location>
        <begin position="60"/>
        <end position="70"/>
    </location>
</feature>
<dbReference type="GO" id="GO:0043005">
    <property type="term" value="C:neuron projection"/>
    <property type="evidence" value="ECO:0007669"/>
    <property type="project" value="EnsemblMetazoa"/>
</dbReference>
<evidence type="ECO:0000256" key="19">
    <source>
        <dbReference type="SAM" id="SignalP"/>
    </source>
</evidence>
<evidence type="ECO:0000256" key="6">
    <source>
        <dbReference type="ARBA" id="ARBA00022729"/>
    </source>
</evidence>
<dbReference type="GO" id="GO:0001653">
    <property type="term" value="F:peptide receptor activity"/>
    <property type="evidence" value="ECO:0000318"/>
    <property type="project" value="GO_Central"/>
</dbReference>
<dbReference type="SUPFAM" id="SSF55073">
    <property type="entry name" value="Nucleotide cyclase"/>
    <property type="match status" value="1"/>
</dbReference>
<dbReference type="SUPFAM" id="SSF53822">
    <property type="entry name" value="Periplasmic binding protein-like I"/>
    <property type="match status" value="1"/>
</dbReference>
<evidence type="ECO:0000256" key="8">
    <source>
        <dbReference type="ARBA" id="ARBA00022989"/>
    </source>
</evidence>
<dbReference type="Proteomes" id="UP000005239">
    <property type="component" value="Unassembled WGS sequence"/>
</dbReference>
<dbReference type="OrthoDB" id="1890790at2759"/>
<reference evidence="21" key="1">
    <citation type="journal article" date="2008" name="Nat. Genet.">
        <title>The Pristionchus pacificus genome provides a unique perspective on nematode lifestyle and parasitism.</title>
        <authorList>
            <person name="Dieterich C."/>
            <person name="Clifton S.W."/>
            <person name="Schuster L.N."/>
            <person name="Chinwalla A."/>
            <person name="Delehaunty K."/>
            <person name="Dinkelacker I."/>
            <person name="Fulton L."/>
            <person name="Fulton R."/>
            <person name="Godfrey J."/>
            <person name="Minx P."/>
            <person name="Mitreva M."/>
            <person name="Roeseler W."/>
            <person name="Tian H."/>
            <person name="Witte H."/>
            <person name="Yang S.P."/>
            <person name="Wilson R.K."/>
            <person name="Sommer R.J."/>
        </authorList>
    </citation>
    <scope>NUCLEOTIDE SEQUENCE [LARGE SCALE GENOMIC DNA]</scope>
    <source>
        <strain evidence="21">PS312</strain>
    </source>
</reference>
<feature type="region of interest" description="Disordered" evidence="17">
    <location>
        <begin position="44"/>
        <end position="138"/>
    </location>
</feature>
<dbReference type="InterPro" id="IPR011009">
    <property type="entry name" value="Kinase-like_dom_sf"/>
</dbReference>
<feature type="compositionally biased region" description="Low complexity" evidence="17">
    <location>
        <begin position="845"/>
        <end position="854"/>
    </location>
</feature>
<feature type="region of interest" description="Disordered" evidence="17">
    <location>
        <begin position="824"/>
        <end position="871"/>
    </location>
</feature>
<dbReference type="GO" id="GO:0007606">
    <property type="term" value="P:sensory perception of chemical stimulus"/>
    <property type="evidence" value="ECO:0007669"/>
    <property type="project" value="EnsemblMetazoa"/>
</dbReference>
<dbReference type="GO" id="GO:0044297">
    <property type="term" value="C:cell body"/>
    <property type="evidence" value="ECO:0007669"/>
    <property type="project" value="EnsemblMetazoa"/>
</dbReference>
<keyword evidence="4" id="KW-1003">Cell membrane</keyword>
<dbReference type="GO" id="GO:0042048">
    <property type="term" value="P:olfactory behavior"/>
    <property type="evidence" value="ECO:0007669"/>
    <property type="project" value="EnsemblMetazoa"/>
</dbReference>
<keyword evidence="13 15" id="KW-0456">Lyase</keyword>
<dbReference type="SUPFAM" id="SSF56112">
    <property type="entry name" value="Protein kinase-like (PK-like)"/>
    <property type="match status" value="1"/>
</dbReference>
<dbReference type="GO" id="GO:0050893">
    <property type="term" value="P:sensory processing"/>
    <property type="evidence" value="ECO:0007669"/>
    <property type="project" value="EnsemblMetazoa"/>
</dbReference>
<dbReference type="InterPro" id="IPR028082">
    <property type="entry name" value="Peripla_BP_I"/>
</dbReference>
<evidence type="ECO:0000313" key="21">
    <source>
        <dbReference type="Proteomes" id="UP000005239"/>
    </source>
</evidence>
<dbReference type="InterPro" id="IPR001828">
    <property type="entry name" value="ANF_lig-bd_rcpt"/>
</dbReference>
<keyword evidence="6 19" id="KW-0732">Signal</keyword>
<dbReference type="InterPro" id="IPR001245">
    <property type="entry name" value="Ser-Thr/Tyr_kinase_cat_dom"/>
</dbReference>
<evidence type="ECO:0000256" key="12">
    <source>
        <dbReference type="ARBA" id="ARBA00023180"/>
    </source>
</evidence>
<dbReference type="CDD" id="cd14042">
    <property type="entry name" value="PK_GC-A_B"/>
    <property type="match status" value="1"/>
</dbReference>
<dbReference type="GO" id="GO:0006935">
    <property type="term" value="P:chemotaxis"/>
    <property type="evidence" value="ECO:0007669"/>
    <property type="project" value="EnsemblMetazoa"/>
</dbReference>
<evidence type="ECO:0000256" key="9">
    <source>
        <dbReference type="ARBA" id="ARBA00023134"/>
    </source>
</evidence>
<evidence type="ECO:0000256" key="4">
    <source>
        <dbReference type="ARBA" id="ARBA00022475"/>
    </source>
</evidence>
<dbReference type="Gene3D" id="1.10.510.10">
    <property type="entry name" value="Transferase(Phosphotransferase) domain 1"/>
    <property type="match status" value="1"/>
</dbReference>
<dbReference type="PROSITE" id="PS00452">
    <property type="entry name" value="GUANYLATE_CYCLASE_1"/>
    <property type="match status" value="1"/>
</dbReference>
<dbReference type="PRINTS" id="PR00255">
    <property type="entry name" value="NATPEPTIDER"/>
</dbReference>
<comment type="catalytic activity">
    <reaction evidence="1 16">
        <text>GTP = 3',5'-cyclic GMP + diphosphate</text>
        <dbReference type="Rhea" id="RHEA:13665"/>
        <dbReference type="ChEBI" id="CHEBI:33019"/>
        <dbReference type="ChEBI" id="CHEBI:37565"/>
        <dbReference type="ChEBI" id="CHEBI:57746"/>
        <dbReference type="EC" id="4.6.1.2"/>
    </reaction>
</comment>
<proteinExistence type="inferred from homology"/>
<dbReference type="InterPro" id="IPR018297">
    <property type="entry name" value="A/G_cyclase_CS"/>
</dbReference>
<gene>
    <name evidence="20" type="primary">WBGene00115771</name>
</gene>
<dbReference type="GO" id="GO:0035556">
    <property type="term" value="P:intracellular signal transduction"/>
    <property type="evidence" value="ECO:0007669"/>
    <property type="project" value="InterPro"/>
</dbReference>
<evidence type="ECO:0000256" key="13">
    <source>
        <dbReference type="ARBA" id="ARBA00023239"/>
    </source>
</evidence>
<dbReference type="EnsemblMetazoa" id="PPA26217.1">
    <property type="protein sequence ID" value="PPA26217.1"/>
    <property type="gene ID" value="WBGene00115771"/>
</dbReference>
<dbReference type="GO" id="GO:0004383">
    <property type="term" value="F:guanylate cyclase activity"/>
    <property type="evidence" value="ECO:0000318"/>
    <property type="project" value="GO_Central"/>
</dbReference>
<evidence type="ECO:0000256" key="7">
    <source>
        <dbReference type="ARBA" id="ARBA00022741"/>
    </source>
</evidence>
<name>A0A2A6BTW5_PRIPA</name>
<keyword evidence="14 16" id="KW-0141">cGMP biosynthesis</keyword>
<keyword evidence="21" id="KW-1185">Reference proteome</keyword>
<dbReference type="GO" id="GO:0005524">
    <property type="term" value="F:ATP binding"/>
    <property type="evidence" value="ECO:0007669"/>
    <property type="project" value="InterPro"/>
</dbReference>
<dbReference type="PANTHER" id="PTHR11920:SF494">
    <property type="entry name" value="ATRIAL NATRIURETIC PEPTIDE RECEPTOR 2"/>
    <property type="match status" value="1"/>
</dbReference>
<dbReference type="Pfam" id="PF07714">
    <property type="entry name" value="PK_Tyr_Ser-Thr"/>
    <property type="match status" value="1"/>
</dbReference>
<evidence type="ECO:0000256" key="16">
    <source>
        <dbReference type="RuleBase" id="RU003431"/>
    </source>
</evidence>
<dbReference type="PROSITE" id="PS50125">
    <property type="entry name" value="GUANYLATE_CYCLASE_2"/>
    <property type="match status" value="1"/>
</dbReference>
<keyword evidence="7" id="KW-0547">Nucleotide-binding</keyword>
<evidence type="ECO:0000256" key="5">
    <source>
        <dbReference type="ARBA" id="ARBA00022692"/>
    </source>
</evidence>
<dbReference type="InterPro" id="IPR001170">
    <property type="entry name" value="ANPR/GUC"/>
</dbReference>
<protein>
    <recommendedName>
        <fullName evidence="3 16">Guanylate cyclase</fullName>
        <ecNumber evidence="3 16">4.6.1.2</ecNumber>
    </recommendedName>
</protein>
<reference evidence="20" key="2">
    <citation type="submission" date="2022-06" db="UniProtKB">
        <authorList>
            <consortium name="EnsemblMetazoa"/>
        </authorList>
    </citation>
    <scope>IDENTIFICATION</scope>
    <source>
        <strain evidence="20">PS312</strain>
    </source>
</reference>
<dbReference type="InterPro" id="IPR001054">
    <property type="entry name" value="A/G_cyclase"/>
</dbReference>
<dbReference type="Pfam" id="PF01094">
    <property type="entry name" value="ANF_receptor"/>
    <property type="match status" value="1"/>
</dbReference>
<comment type="subcellular location">
    <subcellularLocation>
        <location evidence="2">Cell membrane</location>
        <topology evidence="2">Single-pass type I membrane protein</topology>
    </subcellularLocation>
</comment>
<dbReference type="PANTHER" id="PTHR11920">
    <property type="entry name" value="GUANYLYL CYCLASE"/>
    <property type="match status" value="1"/>
</dbReference>
<keyword evidence="11" id="KW-0675">Receptor</keyword>
<feature type="region of interest" description="Disordered" evidence="17">
    <location>
        <begin position="701"/>
        <end position="766"/>
    </location>
</feature>
<dbReference type="GO" id="GO:0005525">
    <property type="term" value="F:GTP binding"/>
    <property type="evidence" value="ECO:0007669"/>
    <property type="project" value="UniProtKB-KW"/>
</dbReference>
<dbReference type="GO" id="GO:0007168">
    <property type="term" value="P:receptor guanylyl cyclase signaling pathway"/>
    <property type="evidence" value="ECO:0000318"/>
    <property type="project" value="GO_Central"/>
</dbReference>
<dbReference type="GO" id="GO:0005886">
    <property type="term" value="C:plasma membrane"/>
    <property type="evidence" value="ECO:0000318"/>
    <property type="project" value="GO_Central"/>
</dbReference>
<feature type="region of interest" description="Disordered" evidence="17">
    <location>
        <begin position="778"/>
        <end position="806"/>
    </location>
</feature>
<dbReference type="PROSITE" id="PS50011">
    <property type="entry name" value="PROTEIN_KINASE_DOM"/>
    <property type="match status" value="1"/>
</dbReference>
<evidence type="ECO:0000256" key="3">
    <source>
        <dbReference type="ARBA" id="ARBA00012202"/>
    </source>
</evidence>
<evidence type="ECO:0000256" key="17">
    <source>
        <dbReference type="SAM" id="MobiDB-lite"/>
    </source>
</evidence>
<accession>A0A2A6BTW5</accession>
<keyword evidence="9" id="KW-0342">GTP-binding</keyword>
<evidence type="ECO:0000256" key="14">
    <source>
        <dbReference type="ARBA" id="ARBA00023293"/>
    </source>
</evidence>
<dbReference type="EC" id="4.6.1.2" evidence="3 16"/>
<evidence type="ECO:0000256" key="15">
    <source>
        <dbReference type="RuleBase" id="RU000405"/>
    </source>
</evidence>
<dbReference type="FunFam" id="3.30.70.1230:FF:000004">
    <property type="entry name" value="Guanylate cyclase"/>
    <property type="match status" value="1"/>
</dbReference>
<organism evidence="20 21">
    <name type="scientific">Pristionchus pacificus</name>
    <name type="common">Parasitic nematode worm</name>
    <dbReference type="NCBI Taxonomy" id="54126"/>
    <lineage>
        <taxon>Eukaryota</taxon>
        <taxon>Metazoa</taxon>
        <taxon>Ecdysozoa</taxon>
        <taxon>Nematoda</taxon>
        <taxon>Chromadorea</taxon>
        <taxon>Rhabditida</taxon>
        <taxon>Rhabditina</taxon>
        <taxon>Diplogasteromorpha</taxon>
        <taxon>Diplogasteroidea</taxon>
        <taxon>Neodiplogasteridae</taxon>
        <taxon>Pristionchus</taxon>
    </lineage>
</organism>
<dbReference type="GO" id="GO:0004672">
    <property type="term" value="F:protein kinase activity"/>
    <property type="evidence" value="ECO:0007669"/>
    <property type="project" value="InterPro"/>
</dbReference>
<feature type="compositionally biased region" description="Basic residues" evidence="17">
    <location>
        <begin position="80"/>
        <end position="89"/>
    </location>
</feature>
<evidence type="ECO:0000256" key="11">
    <source>
        <dbReference type="ARBA" id="ARBA00023170"/>
    </source>
</evidence>
<evidence type="ECO:0000256" key="18">
    <source>
        <dbReference type="SAM" id="Phobius"/>
    </source>
</evidence>
<evidence type="ECO:0000256" key="2">
    <source>
        <dbReference type="ARBA" id="ARBA00004251"/>
    </source>
</evidence>
<feature type="compositionally biased region" description="Basic and acidic residues" evidence="17">
    <location>
        <begin position="830"/>
        <end position="840"/>
    </location>
</feature>
<evidence type="ECO:0000313" key="20">
    <source>
        <dbReference type="EnsemblMetazoa" id="PPA26217.1"/>
    </source>
</evidence>
<keyword evidence="5 18" id="KW-0812">Transmembrane</keyword>
<feature type="transmembrane region" description="Helical" evidence="18">
    <location>
        <begin position="655"/>
        <end position="676"/>
    </location>
</feature>
<feature type="chain" id="PRO_5043758436" description="Guanylate cyclase" evidence="19">
    <location>
        <begin position="25"/>
        <end position="1450"/>
    </location>
</feature>
<dbReference type="CDD" id="cd07302">
    <property type="entry name" value="CHD"/>
    <property type="match status" value="1"/>
</dbReference>
<dbReference type="FunFam" id="1.10.510.10:FF:000420">
    <property type="entry name" value="Guanylate cyclase"/>
    <property type="match status" value="1"/>
</dbReference>
<dbReference type="InterPro" id="IPR029787">
    <property type="entry name" value="Nucleotide_cyclase"/>
</dbReference>
<dbReference type="GO" id="GO:0006182">
    <property type="term" value="P:cGMP biosynthetic process"/>
    <property type="evidence" value="ECO:0000318"/>
    <property type="project" value="GO_Central"/>
</dbReference>
<dbReference type="InterPro" id="IPR050401">
    <property type="entry name" value="Cyclic_nucleotide_synthase"/>
</dbReference>
<keyword evidence="8 18" id="KW-1133">Transmembrane helix</keyword>
<dbReference type="SMART" id="SM00044">
    <property type="entry name" value="CYCc"/>
    <property type="match status" value="1"/>
</dbReference>
<dbReference type="Pfam" id="PF00211">
    <property type="entry name" value="Guanylate_cyc"/>
    <property type="match status" value="1"/>
</dbReference>
<sequence length="1450" mass="162837">MQLFRPAAFLTLQYVFLIVHSSSSLPPLLPLSLVTPHIARREELQKKQATGARRGRGPRGSKEYGGRMGDRSQPMEGADKKRRKGKGKTRREEGRGAVGRKTRAALSRGEEEERVGRRREGRSRQSPLLAPARRPRPPARSAMLLFSGTTPSYAQIPTQSLTTNRRRIMLWLLILAPALAMAAKSRHRPSALGPALPRRPGLWVTEDFPPLNIVVGLPEDEGSIERNPFALTIAKARPVFDTAIHDIEHKYRIMKESQLMISYENTNLSDSWGPQLMVNRYCGNTVDAIMGPAYVFGLAPIARMSQYWRNGVPVFTTTAMVDELGQKENFPLLTRMAGSYGAVANTVQQLFDMHGWQRLYFLFHDHGSGKKGTSDGRSECYFALIKIKTLMYADFESKIMWGHAPFVQGFTTKARYEQLLKDASEVSNVIILCASPDTVREIMLSARDLKMTDGNYVFINIDVSTGSHAAKPWVRSNSTNEKENEEAKEAYAALKTISLRRSDQDEYRDFEKKASSPTGGVALPVQADDGKGMNNFISAFYDAVLLYAIALNETIASGGDPRNGHLITQKMWDKEFQGITGTVSIDANGDRFSDYSLLDLDPAKGIFTEVAYYSGKDNNLVMSGDFHWKSGKPPVDDPVCAWDFHKCPKGYPLHVYMLIGAAIIILVMGLLFIFFWRRYRLEQELAAKSWQIRWEELDGEERTKANGKKKSKSKKSKNGDGITEGDPLLRSGSRTTLTSDKFDEEDSSRIGPMRMRLRSSSSGATRKISAMIDRKLSLFTRKKSSPNAASNMEKGNGGPSFNHIGELRETSDGEISPVNEVSFQLPFGHNHQDGDGDGERRRKVSISSPQLSSSPDYTNKKSSTEEEEGAYPSKKSVFGFAGLNLRRKSARKLSFGDVTSIKSHGGGSIETIAMQQGGQVYTKTACYKGTIVAIKMLSLDMKKYPKLELTRQHLMDFKRMKDLQHDHITRFTGACVDAPNYCIVTEYCSKGSLEDILENEKIELDSMMKYSLLHDLVKGMYFIHNSEIRTHGKLKSSNCVVDSRFVLKVTDFGLSTLHAMEECGIEVEGEHSFYKRQLWTSPELLRDPNRTPAGTQKGDIYSFAIILHEMMYRRGVFWCEDELGPMEIVANVQRKPRDPEDIFRPYCPAGEGLMDPQIVEMMRLCWSEEVTARPDFAAIRKAVRGINKDNETSNLVDNLLKRMEQYASNLEGLVEERTQEYLGEKKKVEDLLHQLLPPAIADTLIAGQAVQAEHYECVTIYFSDIVGFTALSSMSTPMQVVTLLNDLYLAFDGVVDNFKVYKVETIGDAYMVVSGLPERREDHANQIAQMSIALLHKVKTFVIRHRPSDQLKLRIGMHSGSVVAGVVGSKMPRYCLFGDTVNTSSRMESNGLPLRIHVSMQTKEILSHDPGFRLDLRGEVEMKGKGKQTTYWLKGYKETDIPDFGPEFRH</sequence>
<keyword evidence="12" id="KW-0325">Glycoprotein</keyword>
<feature type="signal peptide" evidence="19">
    <location>
        <begin position="1"/>
        <end position="24"/>
    </location>
</feature>
<evidence type="ECO:0000256" key="10">
    <source>
        <dbReference type="ARBA" id="ARBA00023136"/>
    </source>
</evidence>
<accession>A0A8R1UIL6</accession>
<dbReference type="InterPro" id="IPR000719">
    <property type="entry name" value="Prot_kinase_dom"/>
</dbReference>
<keyword evidence="10 18" id="KW-0472">Membrane</keyword>
<dbReference type="Gene3D" id="3.40.50.2300">
    <property type="match status" value="2"/>
</dbReference>
<evidence type="ECO:0000256" key="1">
    <source>
        <dbReference type="ARBA" id="ARBA00001436"/>
    </source>
</evidence>
<comment type="similarity">
    <text evidence="15">Belongs to the adenylyl cyclase class-4/guanylyl cyclase family.</text>
</comment>
<feature type="compositionally biased region" description="Basic residues" evidence="17">
    <location>
        <begin position="705"/>
        <end position="716"/>
    </location>
</feature>